<dbReference type="OrthoDB" id="834818at2"/>
<sequence length="368" mass="43023">MVTQRKIRVLLINSYSFDTIFANWSKGENPSHFLMGKIELEESGDFVVDILKHEKYRWLNRLGSLLRIPFLDQQVRTLLSVNRYDLLYLPYPLANSRLLSLFKWMKLLPIPIVVLGHQGFQYYDDKDTFFNRLLKKGYQQFDHYAFFSRKLLEKTQIDLDFSSDSARERFHYVHWGPDRKFYQRLSATKTSPNDRPFAVCAGTVDRDYDMLIAAFSNVGEQLRIFCTEKGVSSSKELPSNVFVDNSWVPYPVLMEEYRASSFVIIPIRDDIKNRGNTFGLTVLNDCIAMGKPVLMTYHPYIDIDIEKENIGLWVKDNTVKGWETALNRMFGLSGSFDLMEKNARQLYHTRYHSGVFGQEMAEIFRKAI</sequence>
<dbReference type="SUPFAM" id="SSF53756">
    <property type="entry name" value="UDP-Glycosyltransferase/glycogen phosphorylase"/>
    <property type="match status" value="1"/>
</dbReference>
<gene>
    <name evidence="1" type="ORF">SAMN05192553_108127</name>
</gene>
<reference evidence="2" key="1">
    <citation type="submission" date="2016-10" db="EMBL/GenBank/DDBJ databases">
        <authorList>
            <person name="Varghese N."/>
            <person name="Submissions S."/>
        </authorList>
    </citation>
    <scope>NUCLEOTIDE SEQUENCE [LARGE SCALE GENOMIC DNA]</scope>
    <source>
        <strain evidence="2">IBRC-M 10761</strain>
    </source>
</reference>
<evidence type="ECO:0000313" key="1">
    <source>
        <dbReference type="EMBL" id="SEJ68990.1"/>
    </source>
</evidence>
<dbReference type="Gene3D" id="3.40.50.2000">
    <property type="entry name" value="Glycogen Phosphorylase B"/>
    <property type="match status" value="2"/>
</dbReference>
<name>A0A1H7B410_9BACT</name>
<organism evidence="1 2">
    <name type="scientific">Cyclobacterium xiamenense</name>
    <dbReference type="NCBI Taxonomy" id="1297121"/>
    <lineage>
        <taxon>Bacteria</taxon>
        <taxon>Pseudomonadati</taxon>
        <taxon>Bacteroidota</taxon>
        <taxon>Cytophagia</taxon>
        <taxon>Cytophagales</taxon>
        <taxon>Cyclobacteriaceae</taxon>
        <taxon>Cyclobacterium</taxon>
    </lineage>
</organism>
<proteinExistence type="predicted"/>
<accession>A0A1H7B410</accession>
<keyword evidence="2" id="KW-1185">Reference proteome</keyword>
<dbReference type="GO" id="GO:0016740">
    <property type="term" value="F:transferase activity"/>
    <property type="evidence" value="ECO:0007669"/>
    <property type="project" value="UniProtKB-KW"/>
</dbReference>
<dbReference type="EMBL" id="FNZH01000008">
    <property type="protein sequence ID" value="SEJ68990.1"/>
    <property type="molecule type" value="Genomic_DNA"/>
</dbReference>
<dbReference type="Proteomes" id="UP000199403">
    <property type="component" value="Unassembled WGS sequence"/>
</dbReference>
<dbReference type="AlphaFoldDB" id="A0A1H7B410"/>
<protein>
    <submittedName>
        <fullName evidence="1">Glycosyltransferase involved in cell wall bisynthesis</fullName>
    </submittedName>
</protein>
<dbReference type="STRING" id="1416801.SAMN05192553_108127"/>
<dbReference type="RefSeq" id="WP_143057705.1">
    <property type="nucleotide sequence ID" value="NZ_FNZH01000008.1"/>
</dbReference>
<evidence type="ECO:0000313" key="2">
    <source>
        <dbReference type="Proteomes" id="UP000199403"/>
    </source>
</evidence>
<keyword evidence="1" id="KW-0808">Transferase</keyword>